<organism evidence="3 4">
    <name type="scientific">Sphingoaurantiacus capsulatus</name>
    <dbReference type="NCBI Taxonomy" id="1771310"/>
    <lineage>
        <taxon>Bacteria</taxon>
        <taxon>Pseudomonadati</taxon>
        <taxon>Pseudomonadota</taxon>
        <taxon>Alphaproteobacteria</taxon>
        <taxon>Sphingomonadales</taxon>
        <taxon>Sphingosinicellaceae</taxon>
        <taxon>Sphingoaurantiacus</taxon>
    </lineage>
</organism>
<dbReference type="InterPro" id="IPR046450">
    <property type="entry name" value="PA_dom_sf"/>
</dbReference>
<accession>A0ABV7X9S2</accession>
<proteinExistence type="predicted"/>
<dbReference type="InterPro" id="IPR007484">
    <property type="entry name" value="Peptidase_M28"/>
</dbReference>
<evidence type="ECO:0000313" key="3">
    <source>
        <dbReference type="EMBL" id="MFC3712827.1"/>
    </source>
</evidence>
<dbReference type="SUPFAM" id="SSF53187">
    <property type="entry name" value="Zn-dependent exopeptidases"/>
    <property type="match status" value="1"/>
</dbReference>
<feature type="domain" description="Peptidase M28" evidence="2">
    <location>
        <begin position="291"/>
        <end position="506"/>
    </location>
</feature>
<comment type="caution">
    <text evidence="3">The sequence shown here is derived from an EMBL/GenBank/DDBJ whole genome shotgun (WGS) entry which is preliminary data.</text>
</comment>
<dbReference type="Pfam" id="PF04389">
    <property type="entry name" value="Peptidase_M28"/>
    <property type="match status" value="1"/>
</dbReference>
<keyword evidence="1" id="KW-0732">Signal</keyword>
<feature type="signal peptide" evidence="1">
    <location>
        <begin position="1"/>
        <end position="18"/>
    </location>
</feature>
<name>A0ABV7X9S2_9SPHN</name>
<dbReference type="PANTHER" id="PTHR12147:SF26">
    <property type="entry name" value="PEPTIDASE M28 DOMAIN-CONTAINING PROTEIN"/>
    <property type="match status" value="1"/>
</dbReference>
<dbReference type="Gene3D" id="3.50.30.30">
    <property type="match status" value="1"/>
</dbReference>
<gene>
    <name evidence="3" type="ORF">ACFOMD_09615</name>
</gene>
<feature type="chain" id="PRO_5047027975" evidence="1">
    <location>
        <begin position="19"/>
        <end position="536"/>
    </location>
</feature>
<dbReference type="Proteomes" id="UP001595615">
    <property type="component" value="Unassembled WGS sequence"/>
</dbReference>
<keyword evidence="3" id="KW-0378">Hydrolase</keyword>
<dbReference type="RefSeq" id="WP_380860476.1">
    <property type="nucleotide sequence ID" value="NZ_JBHRXV010000008.1"/>
</dbReference>
<evidence type="ECO:0000256" key="1">
    <source>
        <dbReference type="SAM" id="SignalP"/>
    </source>
</evidence>
<dbReference type="InterPro" id="IPR045175">
    <property type="entry name" value="M28_fam"/>
</dbReference>
<keyword evidence="4" id="KW-1185">Reference proteome</keyword>
<dbReference type="CDD" id="cd04820">
    <property type="entry name" value="PA_M28_1_1"/>
    <property type="match status" value="1"/>
</dbReference>
<dbReference type="GO" id="GO:0016787">
    <property type="term" value="F:hydrolase activity"/>
    <property type="evidence" value="ECO:0007669"/>
    <property type="project" value="UniProtKB-KW"/>
</dbReference>
<sequence length="536" mass="56216">MKKWVAAVAVLAATGVQAENYKPSTETIRAHISFLADDSMRGREAATQEYDIAAAYVASRFIEYGLTPAGDAGSFLQKVPMTTFTPSKGSIALTPRGGAAVPLIFGDDYVPAGTPLPQVKLDAPLVFAGFGVSAPGYKHDDYKGLDVKGKIVVVLFGAPKWFQGEERAHYGNAVTKRQLAAARGAAGIITVYTPTREKVLPFARLKGSFDSAGMTWTDKAGKPWFPAPSAPPIATVGLAGAEKLFAGAPATVSQLMAAAESATAVPMPRFALPLRAAVALENKVGTGVSSNVAGVIPGSDPKLKDEVVVLSAHLDHEGVGPAVNGDTIYNGAMDNASGIATMLEVAKGFQQDGVKPKRTVMFLAVTAEEKGLVGADYFAQNPTVPKAGIVANVNLDMPILIHDFTDVVAYGGDRSTIGGAVKRAAEGLGLALAADPSPDQGIFTRSDHYRFVQQGVPSVFLKTGPGNGGAEADRVFRATRYHRPNDDLAQGINYAAAARFAAVNYAVARELADVAERPRWNKGDFFGTTFKGFGAE</sequence>
<evidence type="ECO:0000313" key="4">
    <source>
        <dbReference type="Proteomes" id="UP001595615"/>
    </source>
</evidence>
<reference evidence="4" key="1">
    <citation type="journal article" date="2019" name="Int. J. Syst. Evol. Microbiol.">
        <title>The Global Catalogue of Microorganisms (GCM) 10K type strain sequencing project: providing services to taxonomists for standard genome sequencing and annotation.</title>
        <authorList>
            <consortium name="The Broad Institute Genomics Platform"/>
            <consortium name="The Broad Institute Genome Sequencing Center for Infectious Disease"/>
            <person name="Wu L."/>
            <person name="Ma J."/>
        </authorList>
    </citation>
    <scope>NUCLEOTIDE SEQUENCE [LARGE SCALE GENOMIC DNA]</scope>
    <source>
        <strain evidence="4">KCTC 42644</strain>
    </source>
</reference>
<dbReference type="PANTHER" id="PTHR12147">
    <property type="entry name" value="METALLOPEPTIDASE M28 FAMILY MEMBER"/>
    <property type="match status" value="1"/>
</dbReference>
<dbReference type="SUPFAM" id="SSF52025">
    <property type="entry name" value="PA domain"/>
    <property type="match status" value="1"/>
</dbReference>
<dbReference type="Gene3D" id="3.40.630.10">
    <property type="entry name" value="Zn peptidases"/>
    <property type="match status" value="1"/>
</dbReference>
<dbReference type="EC" id="3.4.-.-" evidence="3"/>
<protein>
    <submittedName>
        <fullName evidence="3">M28 family metallopeptidase</fullName>
        <ecNumber evidence="3">3.4.-.-</ecNumber>
    </submittedName>
</protein>
<evidence type="ECO:0000259" key="2">
    <source>
        <dbReference type="Pfam" id="PF04389"/>
    </source>
</evidence>
<dbReference type="EMBL" id="JBHRXV010000008">
    <property type="protein sequence ID" value="MFC3712827.1"/>
    <property type="molecule type" value="Genomic_DNA"/>
</dbReference>